<feature type="compositionally biased region" description="Basic residues" evidence="1">
    <location>
        <begin position="131"/>
        <end position="141"/>
    </location>
</feature>
<reference evidence="3" key="1">
    <citation type="submission" date="2019-12" db="EMBL/GenBank/DDBJ databases">
        <title>An insight into the sialome of adult female Ixodes ricinus ticks feeding for 6 days.</title>
        <authorList>
            <person name="Perner J."/>
            <person name="Ribeiro J.M.C."/>
        </authorList>
    </citation>
    <scope>NUCLEOTIDE SEQUENCE</scope>
    <source>
        <strain evidence="3">Semi-engorged</strain>
        <tissue evidence="3">Salivary glands</tissue>
    </source>
</reference>
<accession>A0A6B0UVC9</accession>
<organism evidence="3">
    <name type="scientific">Ixodes ricinus</name>
    <name type="common">Common tick</name>
    <name type="synonym">Acarus ricinus</name>
    <dbReference type="NCBI Taxonomy" id="34613"/>
    <lineage>
        <taxon>Eukaryota</taxon>
        <taxon>Metazoa</taxon>
        <taxon>Ecdysozoa</taxon>
        <taxon>Arthropoda</taxon>
        <taxon>Chelicerata</taxon>
        <taxon>Arachnida</taxon>
        <taxon>Acari</taxon>
        <taxon>Parasitiformes</taxon>
        <taxon>Ixodida</taxon>
        <taxon>Ixodoidea</taxon>
        <taxon>Ixodidae</taxon>
        <taxon>Ixodinae</taxon>
        <taxon>Ixodes</taxon>
    </lineage>
</organism>
<dbReference type="AlphaFoldDB" id="A0A6B0UVC9"/>
<evidence type="ECO:0000256" key="1">
    <source>
        <dbReference type="SAM" id="MobiDB-lite"/>
    </source>
</evidence>
<sequence length="152" mass="16668">MNAKLSFLATFILVLHESFGILGSAVQRKSGAGPHKCGTISGFVVSTVSTPSSTVTVTYSNWTYENVTTQFEYIGNYTGHETCLSNCNPCHPRPCTCRPGCKCLPIKDYPRVGQCVKKGTPLPAGVEKGTRHCKKQKGKKKIKDEEQNKDLR</sequence>
<feature type="compositionally biased region" description="Basic and acidic residues" evidence="1">
    <location>
        <begin position="142"/>
        <end position="152"/>
    </location>
</feature>
<feature type="signal peptide" evidence="2">
    <location>
        <begin position="1"/>
        <end position="20"/>
    </location>
</feature>
<protein>
    <submittedName>
        <fullName evidence="3">Putative conserved secreted protein</fullName>
    </submittedName>
</protein>
<evidence type="ECO:0000256" key="2">
    <source>
        <dbReference type="SAM" id="SignalP"/>
    </source>
</evidence>
<proteinExistence type="predicted"/>
<name>A0A6B0UVC9_IXORI</name>
<keyword evidence="2" id="KW-0732">Signal</keyword>
<dbReference type="EMBL" id="GIFC01011730">
    <property type="protein sequence ID" value="MXU93813.1"/>
    <property type="molecule type" value="Transcribed_RNA"/>
</dbReference>
<evidence type="ECO:0000313" key="3">
    <source>
        <dbReference type="EMBL" id="MXU93813.1"/>
    </source>
</evidence>
<feature type="chain" id="PRO_5025466687" evidence="2">
    <location>
        <begin position="21"/>
        <end position="152"/>
    </location>
</feature>
<feature type="region of interest" description="Disordered" evidence="1">
    <location>
        <begin position="125"/>
        <end position="152"/>
    </location>
</feature>